<protein>
    <submittedName>
        <fullName evidence="2">Aspartate/glutamate racemase family protein</fullName>
    </submittedName>
</protein>
<sequence length="230" mass="23901">MSLQKILLINPNSSVATTDMMVQIAAEELPPGFSVNGVSAQRGPGMIVNQGELDAAAPEVERNWQQAEAGAGMQWSGVIISAFGDPGIERVRAASKVPVAGICEASMLEAAEHGRRFGIATVTPELVEAINGRADELGLLDRYTGIRLTSGDPRQLAADPHALEEALADAVRLCIEEDGAQAVIIGGGPLGQAAIALARRFSVPVIAPIPAAVRFLLRQLKAGSAPRAAA</sequence>
<dbReference type="Proteomes" id="UP001629246">
    <property type="component" value="Unassembled WGS sequence"/>
</dbReference>
<dbReference type="EMBL" id="JAQQFM010000004">
    <property type="protein sequence ID" value="MFL9924789.1"/>
    <property type="molecule type" value="Genomic_DNA"/>
</dbReference>
<proteinExistence type="inferred from homology"/>
<dbReference type="InterPro" id="IPR052186">
    <property type="entry name" value="Hydantoin_racemase-like"/>
</dbReference>
<name>A0ABW9A8P8_9BURK</name>
<dbReference type="InterPro" id="IPR015942">
    <property type="entry name" value="Asp/Glu/hydantoin_racemase"/>
</dbReference>
<accession>A0ABW9A8P8</accession>
<dbReference type="PANTHER" id="PTHR28047">
    <property type="entry name" value="PROTEIN DCG1"/>
    <property type="match status" value="1"/>
</dbReference>
<evidence type="ECO:0000256" key="1">
    <source>
        <dbReference type="ARBA" id="ARBA00038414"/>
    </source>
</evidence>
<evidence type="ECO:0000313" key="2">
    <source>
        <dbReference type="EMBL" id="MFL9924789.1"/>
    </source>
</evidence>
<comment type="caution">
    <text evidence="2">The sequence shown here is derived from an EMBL/GenBank/DDBJ whole genome shotgun (WGS) entry which is preliminary data.</text>
</comment>
<dbReference type="RefSeq" id="WP_408157748.1">
    <property type="nucleotide sequence ID" value="NZ_JAQQFM010000004.1"/>
</dbReference>
<dbReference type="Pfam" id="PF01177">
    <property type="entry name" value="Asp_Glu_race"/>
    <property type="match status" value="1"/>
</dbReference>
<keyword evidence="3" id="KW-1185">Reference proteome</keyword>
<dbReference type="InterPro" id="IPR053714">
    <property type="entry name" value="Iso_Racemase_Enz_sf"/>
</dbReference>
<dbReference type="Gene3D" id="3.40.50.12500">
    <property type="match status" value="1"/>
</dbReference>
<reference evidence="2 3" key="1">
    <citation type="journal article" date="2024" name="Chem. Sci.">
        <title>Discovery of megapolipeptins by genome mining of a Burkholderiales bacteria collection.</title>
        <authorList>
            <person name="Paulo B.S."/>
            <person name="Recchia M.J.J."/>
            <person name="Lee S."/>
            <person name="Fergusson C.H."/>
            <person name="Romanowski S.B."/>
            <person name="Hernandez A."/>
            <person name="Krull N."/>
            <person name="Liu D.Y."/>
            <person name="Cavanagh H."/>
            <person name="Bos A."/>
            <person name="Gray C.A."/>
            <person name="Murphy B.T."/>
            <person name="Linington R.G."/>
            <person name="Eustaquio A.S."/>
        </authorList>
    </citation>
    <scope>NUCLEOTIDE SEQUENCE [LARGE SCALE GENOMIC DNA]</scope>
    <source>
        <strain evidence="2 3">RL21-008-BIB-A</strain>
    </source>
</reference>
<dbReference type="PANTHER" id="PTHR28047:SF5">
    <property type="entry name" value="PROTEIN DCG1"/>
    <property type="match status" value="1"/>
</dbReference>
<evidence type="ECO:0000313" key="3">
    <source>
        <dbReference type="Proteomes" id="UP001629246"/>
    </source>
</evidence>
<organism evidence="2 3">
    <name type="scientific">Herbaspirillum lusitanum</name>
    <dbReference type="NCBI Taxonomy" id="213312"/>
    <lineage>
        <taxon>Bacteria</taxon>
        <taxon>Pseudomonadati</taxon>
        <taxon>Pseudomonadota</taxon>
        <taxon>Betaproteobacteria</taxon>
        <taxon>Burkholderiales</taxon>
        <taxon>Oxalobacteraceae</taxon>
        <taxon>Herbaspirillum</taxon>
    </lineage>
</organism>
<gene>
    <name evidence="2" type="ORF">PQR62_10970</name>
</gene>
<comment type="similarity">
    <text evidence="1">Belongs to the HyuE racemase family.</text>
</comment>